<gene>
    <name evidence="4" type="ORF">BEWA_021480</name>
</gene>
<feature type="domain" description="Myb-like" evidence="2">
    <location>
        <begin position="514"/>
        <end position="567"/>
    </location>
</feature>
<dbReference type="CDD" id="cd11660">
    <property type="entry name" value="SANT_TRF"/>
    <property type="match status" value="1"/>
</dbReference>
<dbReference type="VEuPathDB" id="PiroplasmaDB:BEWA_021480"/>
<dbReference type="PROSITE" id="PS51294">
    <property type="entry name" value="HTH_MYB"/>
    <property type="match status" value="1"/>
</dbReference>
<accession>L0AUS7</accession>
<protein>
    <submittedName>
        <fullName evidence="4">Uncharacterized protein</fullName>
    </submittedName>
</protein>
<name>L0AUS7_THEEQ</name>
<dbReference type="PROSITE" id="PS50090">
    <property type="entry name" value="MYB_LIKE"/>
    <property type="match status" value="1"/>
</dbReference>
<evidence type="ECO:0000259" key="3">
    <source>
        <dbReference type="PROSITE" id="PS51294"/>
    </source>
</evidence>
<dbReference type="OrthoDB" id="608866at2759"/>
<dbReference type="Gene3D" id="1.10.10.60">
    <property type="entry name" value="Homeodomain-like"/>
    <property type="match status" value="1"/>
</dbReference>
<organism evidence="4 5">
    <name type="scientific">Theileria equi strain WA</name>
    <dbReference type="NCBI Taxonomy" id="1537102"/>
    <lineage>
        <taxon>Eukaryota</taxon>
        <taxon>Sar</taxon>
        <taxon>Alveolata</taxon>
        <taxon>Apicomplexa</taxon>
        <taxon>Aconoidasida</taxon>
        <taxon>Piroplasmida</taxon>
        <taxon>Theileriidae</taxon>
        <taxon>Theileria</taxon>
    </lineage>
</organism>
<dbReference type="InterPro" id="IPR001005">
    <property type="entry name" value="SANT/Myb"/>
</dbReference>
<reference evidence="4 5" key="1">
    <citation type="journal article" date="2012" name="BMC Genomics">
        <title>Comparative genomic analysis and phylogenetic position of Theileria equi.</title>
        <authorList>
            <person name="Kappmeyer L.S."/>
            <person name="Thiagarajan M."/>
            <person name="Herndon D.R."/>
            <person name="Ramsay J.D."/>
            <person name="Caler E."/>
            <person name="Djikeng A."/>
            <person name="Gillespie J.J."/>
            <person name="Lau A.O."/>
            <person name="Roalson E.H."/>
            <person name="Silva J.C."/>
            <person name="Silva M.G."/>
            <person name="Suarez C.E."/>
            <person name="Ueti M.W."/>
            <person name="Nene V.M."/>
            <person name="Mealey R.H."/>
            <person name="Knowles D.P."/>
            <person name="Brayton K.A."/>
        </authorList>
    </citation>
    <scope>NUCLEOTIDE SEQUENCE [LARGE SCALE GENOMIC DNA]</scope>
    <source>
        <strain evidence="4 5">WA</strain>
    </source>
</reference>
<dbReference type="eggNOG" id="ENOG502TN8T">
    <property type="taxonomic scope" value="Eukaryota"/>
</dbReference>
<dbReference type="AlphaFoldDB" id="L0AUS7"/>
<evidence type="ECO:0000256" key="1">
    <source>
        <dbReference type="SAM" id="MobiDB-lite"/>
    </source>
</evidence>
<dbReference type="KEGG" id="beq:BEWA_021480"/>
<dbReference type="Proteomes" id="UP000031512">
    <property type="component" value="Chromosome 1"/>
</dbReference>
<evidence type="ECO:0000259" key="2">
    <source>
        <dbReference type="PROSITE" id="PS50090"/>
    </source>
</evidence>
<dbReference type="InterPro" id="IPR017930">
    <property type="entry name" value="Myb_dom"/>
</dbReference>
<dbReference type="Pfam" id="PF00249">
    <property type="entry name" value="Myb_DNA-binding"/>
    <property type="match status" value="1"/>
</dbReference>
<dbReference type="SMART" id="SM00717">
    <property type="entry name" value="SANT"/>
    <property type="match status" value="1"/>
</dbReference>
<feature type="region of interest" description="Disordered" evidence="1">
    <location>
        <begin position="469"/>
        <end position="490"/>
    </location>
</feature>
<sequence>MEEGKVCDSSGEEIVLDHERLPSIASPKELDNASLRLLNLDYLSYMLLSSEQLLISSSLNLSRRRNGMTNSISSDPSNSEIDRNVRNVDKLLEHKRLYFKTSAQVRGEFASLSQKERSKLNAKRWHIHHFLSHSRSTKKKIKVKSESAYEFAFYELENYVIKSFLIHPTSGSIGRGMAIEEDGTMSDTCFSYLRSYERALYVLAQKARCYTHISILFLIILLRNIRRLVHHFKLSPTLVDLIILNTEGINLTQTYLHNLCNNNHAVKRTSLEKSQPDISRNDSLEKEPNAKMLDTLCKNCNGYKQNVHIKCQNALKEILCRKETSDDEEENTVEPAISDNEPLVINNEHEAFDQTLASSNMSERDFNFETSLNYDKGDILNINTLDFNITIEDFISKWIEDLCKFGSICNKICPKPTFLENPILKLTFNSSNFATQKLCKYPYNNNLSLHRDQRIRKLMVYLPEVPREESTTSNQTEAMTPVKTSPLRRASNPTTITRMTLRSHESMNGGEKITTSTKYNRWKKMEERTLVDAINQHGTGKWSFFSKMYFSGKKTALQLKDKWCNLLRFQHVQLVTDKSKRGIKSTGSWQFVDTK</sequence>
<dbReference type="EMBL" id="CP001669">
    <property type="protein sequence ID" value="AFZ79300.1"/>
    <property type="molecule type" value="Genomic_DNA"/>
</dbReference>
<dbReference type="STRING" id="1537102.L0AUS7"/>
<feature type="domain" description="HTH myb-type" evidence="3">
    <location>
        <begin position="521"/>
        <end position="571"/>
    </location>
</feature>
<proteinExistence type="predicted"/>
<dbReference type="SUPFAM" id="SSF46689">
    <property type="entry name" value="Homeodomain-like"/>
    <property type="match status" value="1"/>
</dbReference>
<keyword evidence="5" id="KW-1185">Reference proteome</keyword>
<evidence type="ECO:0000313" key="5">
    <source>
        <dbReference type="Proteomes" id="UP000031512"/>
    </source>
</evidence>
<dbReference type="GeneID" id="15803567"/>
<evidence type="ECO:0000313" key="4">
    <source>
        <dbReference type="EMBL" id="AFZ79300.1"/>
    </source>
</evidence>
<dbReference type="InterPro" id="IPR009057">
    <property type="entry name" value="Homeodomain-like_sf"/>
</dbReference>
<dbReference type="RefSeq" id="XP_004828966.1">
    <property type="nucleotide sequence ID" value="XM_004828909.1"/>
</dbReference>